<dbReference type="EMBL" id="JBBPBM010000268">
    <property type="protein sequence ID" value="KAK8498343.1"/>
    <property type="molecule type" value="Genomic_DNA"/>
</dbReference>
<keyword evidence="2" id="KW-1185">Reference proteome</keyword>
<comment type="caution">
    <text evidence="1">The sequence shown here is derived from an EMBL/GenBank/DDBJ whole genome shotgun (WGS) entry which is preliminary data.</text>
</comment>
<organism evidence="1 2">
    <name type="scientific">Hibiscus sabdariffa</name>
    <name type="common">roselle</name>
    <dbReference type="NCBI Taxonomy" id="183260"/>
    <lineage>
        <taxon>Eukaryota</taxon>
        <taxon>Viridiplantae</taxon>
        <taxon>Streptophyta</taxon>
        <taxon>Embryophyta</taxon>
        <taxon>Tracheophyta</taxon>
        <taxon>Spermatophyta</taxon>
        <taxon>Magnoliopsida</taxon>
        <taxon>eudicotyledons</taxon>
        <taxon>Gunneridae</taxon>
        <taxon>Pentapetalae</taxon>
        <taxon>rosids</taxon>
        <taxon>malvids</taxon>
        <taxon>Malvales</taxon>
        <taxon>Malvaceae</taxon>
        <taxon>Malvoideae</taxon>
        <taxon>Hibiscus</taxon>
    </lineage>
</organism>
<proteinExistence type="predicted"/>
<gene>
    <name evidence="1" type="ORF">V6N12_074933</name>
</gene>
<sequence>MNGSVDYLGQDAHYAGKSTRMDEHHYEKHQIDNFGNVNISRPRKSGKGSSRSKDRTRNFKYDSIDKQQNYVPSYEVKSRVSRNKFQERPGVKSDECENGNFERPKQVSDVGLVVKNGW</sequence>
<name>A0ABR2AVY6_9ROSI</name>
<evidence type="ECO:0000313" key="1">
    <source>
        <dbReference type="EMBL" id="KAK8498343.1"/>
    </source>
</evidence>
<accession>A0ABR2AVY6</accession>
<dbReference type="Proteomes" id="UP001472677">
    <property type="component" value="Unassembled WGS sequence"/>
</dbReference>
<reference evidence="1 2" key="1">
    <citation type="journal article" date="2024" name="G3 (Bethesda)">
        <title>Genome assembly of Hibiscus sabdariffa L. provides insights into metabolisms of medicinal natural products.</title>
        <authorList>
            <person name="Kim T."/>
        </authorList>
    </citation>
    <scope>NUCLEOTIDE SEQUENCE [LARGE SCALE GENOMIC DNA]</scope>
    <source>
        <strain evidence="1">TK-2024</strain>
        <tissue evidence="1">Old leaves</tissue>
    </source>
</reference>
<evidence type="ECO:0000313" key="2">
    <source>
        <dbReference type="Proteomes" id="UP001472677"/>
    </source>
</evidence>
<protein>
    <submittedName>
        <fullName evidence="1">Uncharacterized protein</fullName>
    </submittedName>
</protein>